<comment type="caution">
    <text evidence="2">The sequence shown here is derived from an EMBL/GenBank/DDBJ whole genome shotgun (WGS) entry which is preliminary data.</text>
</comment>
<dbReference type="Pfam" id="PF05552">
    <property type="entry name" value="MS_channel_1st_1"/>
    <property type="match status" value="2"/>
</dbReference>
<evidence type="ECO:0000313" key="2">
    <source>
        <dbReference type="EMBL" id="OGN19081.1"/>
    </source>
</evidence>
<dbReference type="GO" id="GO:0008381">
    <property type="term" value="F:mechanosensitive monoatomic ion channel activity"/>
    <property type="evidence" value="ECO:0007669"/>
    <property type="project" value="InterPro"/>
</dbReference>
<dbReference type="InterPro" id="IPR045275">
    <property type="entry name" value="MscS_archaea/bacteria_type"/>
</dbReference>
<proteinExistence type="predicted"/>
<keyword evidence="1" id="KW-1133">Transmembrane helix</keyword>
<name>A0A1F8G1F2_9BACT</name>
<dbReference type="STRING" id="1802689.A3F25_00910"/>
<keyword evidence="1" id="KW-0472">Membrane</keyword>
<feature type="transmembrane region" description="Helical" evidence="1">
    <location>
        <begin position="20"/>
        <end position="53"/>
    </location>
</feature>
<feature type="transmembrane region" description="Helical" evidence="1">
    <location>
        <begin position="188"/>
        <end position="210"/>
    </location>
</feature>
<dbReference type="EMBL" id="MGKD01000023">
    <property type="protein sequence ID" value="OGN19081.1"/>
    <property type="molecule type" value="Genomic_DNA"/>
</dbReference>
<feature type="transmembrane region" description="Helical" evidence="1">
    <location>
        <begin position="90"/>
        <end position="109"/>
    </location>
</feature>
<feature type="transmembrane region" description="Helical" evidence="1">
    <location>
        <begin position="121"/>
        <end position="143"/>
    </location>
</feature>
<sequence length="229" mass="25056">MNSYNQVLASDVVYNSLTGLWYAVIAFLPKLIAALVVFLVGWLIAVLAAKLAYYIIRVLRLDEALERVGFKTVWERTGFDLDSAHFFGELVKWFFVVVFLMSAVSILGLTEISEFLRTVVLYIPNVIVAAFILLIGILVARFLEGLVVASMRAAKLASGGFLGTLTRWVVVVFSLMVALSQLGIAEDIFRVVIIGIVAALSIALGLSFGLGGQKHADDLISSIKKRARD</sequence>
<gene>
    <name evidence="2" type="ORF">A3F25_00910</name>
</gene>
<accession>A0A1F8G1F2</accession>
<organism evidence="2 3">
    <name type="scientific">Candidatus Yanofskybacteria bacterium RIFCSPHIGHO2_12_FULL_45_19b</name>
    <dbReference type="NCBI Taxonomy" id="1802689"/>
    <lineage>
        <taxon>Bacteria</taxon>
        <taxon>Candidatus Yanofskyibacteriota</taxon>
    </lineage>
</organism>
<dbReference type="Proteomes" id="UP000177478">
    <property type="component" value="Unassembled WGS sequence"/>
</dbReference>
<dbReference type="Gene3D" id="1.10.287.1260">
    <property type="match status" value="1"/>
</dbReference>
<dbReference type="PANTHER" id="PTHR30221:SF1">
    <property type="entry name" value="SMALL-CONDUCTANCE MECHANOSENSITIVE CHANNEL"/>
    <property type="match status" value="1"/>
</dbReference>
<evidence type="ECO:0000313" key="3">
    <source>
        <dbReference type="Proteomes" id="UP000177478"/>
    </source>
</evidence>
<dbReference type="InterPro" id="IPR008910">
    <property type="entry name" value="MSC_TM_helix"/>
</dbReference>
<evidence type="ECO:0008006" key="4">
    <source>
        <dbReference type="Google" id="ProtNLM"/>
    </source>
</evidence>
<keyword evidence="1" id="KW-0812">Transmembrane</keyword>
<protein>
    <recommendedName>
        <fullName evidence="4">Small-conductance mechanosensitive ion channel</fullName>
    </recommendedName>
</protein>
<dbReference type="PANTHER" id="PTHR30221">
    <property type="entry name" value="SMALL-CONDUCTANCE MECHANOSENSITIVE CHANNEL"/>
    <property type="match status" value="1"/>
</dbReference>
<evidence type="ECO:0000256" key="1">
    <source>
        <dbReference type="SAM" id="Phobius"/>
    </source>
</evidence>
<reference evidence="2 3" key="1">
    <citation type="journal article" date="2016" name="Nat. Commun.">
        <title>Thousands of microbial genomes shed light on interconnected biogeochemical processes in an aquifer system.</title>
        <authorList>
            <person name="Anantharaman K."/>
            <person name="Brown C.T."/>
            <person name="Hug L.A."/>
            <person name="Sharon I."/>
            <person name="Castelle C.J."/>
            <person name="Probst A.J."/>
            <person name="Thomas B.C."/>
            <person name="Singh A."/>
            <person name="Wilkins M.J."/>
            <person name="Karaoz U."/>
            <person name="Brodie E.L."/>
            <person name="Williams K.H."/>
            <person name="Hubbard S.S."/>
            <person name="Banfield J.F."/>
        </authorList>
    </citation>
    <scope>NUCLEOTIDE SEQUENCE [LARGE SCALE GENOMIC DNA]</scope>
</reference>
<dbReference type="AlphaFoldDB" id="A0A1F8G1F2"/>
<feature type="transmembrane region" description="Helical" evidence="1">
    <location>
        <begin position="164"/>
        <end position="182"/>
    </location>
</feature>